<dbReference type="SUPFAM" id="SSF110997">
    <property type="entry name" value="Sporulation related repeat"/>
    <property type="match status" value="1"/>
</dbReference>
<evidence type="ECO:0000313" key="5">
    <source>
        <dbReference type="Proteomes" id="UP000297258"/>
    </source>
</evidence>
<dbReference type="InterPro" id="IPR052521">
    <property type="entry name" value="Cell_div_SPOR-domain"/>
</dbReference>
<reference evidence="4 5" key="1">
    <citation type="submission" date="2019-03" db="EMBL/GenBank/DDBJ databases">
        <title>Draft genome of Massilia hortus sp. nov., a novel bacterial species of the Oxalobacteraceae family.</title>
        <authorList>
            <person name="Peta V."/>
            <person name="Raths R."/>
            <person name="Bucking H."/>
        </authorList>
    </citation>
    <scope>NUCLEOTIDE SEQUENCE [LARGE SCALE GENOMIC DNA]</scope>
    <source>
        <strain evidence="4 5">ONC3</strain>
    </source>
</reference>
<dbReference type="Pfam" id="PF05036">
    <property type="entry name" value="SPOR"/>
    <property type="match status" value="1"/>
</dbReference>
<protein>
    <submittedName>
        <fullName evidence="4">SPOR domain-containing protein</fullName>
    </submittedName>
</protein>
<dbReference type="Proteomes" id="UP000297258">
    <property type="component" value="Unassembled WGS sequence"/>
</dbReference>
<evidence type="ECO:0000313" key="4">
    <source>
        <dbReference type="EMBL" id="TFW29979.1"/>
    </source>
</evidence>
<comment type="caution">
    <text evidence="4">The sequence shown here is derived from an EMBL/GenBank/DDBJ whole genome shotgun (WGS) entry which is preliminary data.</text>
</comment>
<evidence type="ECO:0000256" key="1">
    <source>
        <dbReference type="SAM" id="MobiDB-lite"/>
    </source>
</evidence>
<keyword evidence="2" id="KW-1133">Transmembrane helix</keyword>
<dbReference type="Gene3D" id="3.30.70.1070">
    <property type="entry name" value="Sporulation related repeat"/>
    <property type="match status" value="1"/>
</dbReference>
<feature type="compositionally biased region" description="Low complexity" evidence="1">
    <location>
        <begin position="94"/>
        <end position="103"/>
    </location>
</feature>
<dbReference type="GO" id="GO:0032153">
    <property type="term" value="C:cell division site"/>
    <property type="evidence" value="ECO:0007669"/>
    <property type="project" value="TreeGrafter"/>
</dbReference>
<keyword evidence="2" id="KW-0472">Membrane</keyword>
<dbReference type="RefSeq" id="WP_135190990.1">
    <property type="nucleotide sequence ID" value="NZ_SPUM01000117.1"/>
</dbReference>
<dbReference type="AlphaFoldDB" id="A0A4Y9SXB6"/>
<dbReference type="EMBL" id="SPUM01000117">
    <property type="protein sequence ID" value="TFW29979.1"/>
    <property type="molecule type" value="Genomic_DNA"/>
</dbReference>
<dbReference type="OrthoDB" id="7063246at2"/>
<sequence length="229" mass="23755">MTANVRSVSIQRQRGNTLTGIIIGLIVGLAIAVAVALAITKGASPFTDKAIKTGRPADPEPGQAVDPNKPMYVNRDAAREANRELTEKANQRTAPAAAPAAPATNDADPLGAAIAAMKEPGEVRHPAPTVSPAAAPANAAAPATAPQTGGDGYIYYLQAGAFREMADAEATRAKLALLGFEASITDRSSDSGVLHRVRIGPYNQVESMNKARAKLIDSGIDVAIVRNQR</sequence>
<gene>
    <name evidence="4" type="ORF">E4O92_17765</name>
</gene>
<name>A0A4Y9SXB6_9BURK</name>
<dbReference type="GO" id="GO:0042834">
    <property type="term" value="F:peptidoglycan binding"/>
    <property type="evidence" value="ECO:0007669"/>
    <property type="project" value="InterPro"/>
</dbReference>
<proteinExistence type="predicted"/>
<organism evidence="4 5">
    <name type="scientific">Massilia horti</name>
    <dbReference type="NCBI Taxonomy" id="2562153"/>
    <lineage>
        <taxon>Bacteria</taxon>
        <taxon>Pseudomonadati</taxon>
        <taxon>Pseudomonadota</taxon>
        <taxon>Betaproteobacteria</taxon>
        <taxon>Burkholderiales</taxon>
        <taxon>Oxalobacteraceae</taxon>
        <taxon>Telluria group</taxon>
        <taxon>Massilia</taxon>
    </lineage>
</organism>
<dbReference type="GO" id="GO:0032506">
    <property type="term" value="P:cytokinetic process"/>
    <property type="evidence" value="ECO:0007669"/>
    <property type="project" value="TreeGrafter"/>
</dbReference>
<feature type="compositionally biased region" description="Basic and acidic residues" evidence="1">
    <location>
        <begin position="49"/>
        <end position="58"/>
    </location>
</feature>
<keyword evidence="2" id="KW-0812">Transmembrane</keyword>
<dbReference type="GO" id="GO:0030428">
    <property type="term" value="C:cell septum"/>
    <property type="evidence" value="ECO:0007669"/>
    <property type="project" value="TreeGrafter"/>
</dbReference>
<feature type="region of interest" description="Disordered" evidence="1">
    <location>
        <begin position="47"/>
        <end position="105"/>
    </location>
</feature>
<dbReference type="InterPro" id="IPR036680">
    <property type="entry name" value="SPOR-like_sf"/>
</dbReference>
<dbReference type="PROSITE" id="PS51724">
    <property type="entry name" value="SPOR"/>
    <property type="match status" value="1"/>
</dbReference>
<dbReference type="PANTHER" id="PTHR38687">
    <property type="entry name" value="CELL DIVISION PROTEIN DEDD-RELATED"/>
    <property type="match status" value="1"/>
</dbReference>
<accession>A0A4Y9SXB6</accession>
<dbReference type="InterPro" id="IPR007730">
    <property type="entry name" value="SPOR-like_dom"/>
</dbReference>
<feature type="transmembrane region" description="Helical" evidence="2">
    <location>
        <begin position="21"/>
        <end position="39"/>
    </location>
</feature>
<feature type="domain" description="SPOR" evidence="3">
    <location>
        <begin position="149"/>
        <end position="227"/>
    </location>
</feature>
<feature type="compositionally biased region" description="Basic and acidic residues" evidence="1">
    <location>
        <begin position="76"/>
        <end position="90"/>
    </location>
</feature>
<evidence type="ECO:0000256" key="2">
    <source>
        <dbReference type="SAM" id="Phobius"/>
    </source>
</evidence>
<evidence type="ECO:0000259" key="3">
    <source>
        <dbReference type="PROSITE" id="PS51724"/>
    </source>
</evidence>
<keyword evidence="5" id="KW-1185">Reference proteome</keyword>
<dbReference type="PANTHER" id="PTHR38687:SF1">
    <property type="entry name" value="CELL DIVISION PROTEIN DEDD"/>
    <property type="match status" value="1"/>
</dbReference>